<evidence type="ECO:0000259" key="9">
    <source>
        <dbReference type="PROSITE" id="PS50850"/>
    </source>
</evidence>
<dbReference type="Proteomes" id="UP000199045">
    <property type="component" value="Unassembled WGS sequence"/>
</dbReference>
<dbReference type="CDD" id="cd17388">
    <property type="entry name" value="MFS_TetA"/>
    <property type="match status" value="1"/>
</dbReference>
<feature type="transmembrane region" description="Helical" evidence="8">
    <location>
        <begin position="42"/>
        <end position="64"/>
    </location>
</feature>
<feature type="transmembrane region" description="Helical" evidence="8">
    <location>
        <begin position="379"/>
        <end position="402"/>
    </location>
</feature>
<feature type="transmembrane region" description="Helical" evidence="8">
    <location>
        <begin position="318"/>
        <end position="335"/>
    </location>
</feature>
<reference evidence="10 11" key="1">
    <citation type="submission" date="2016-10" db="EMBL/GenBank/DDBJ databases">
        <authorList>
            <person name="de Groot N.N."/>
        </authorList>
    </citation>
    <scope>NUCLEOTIDE SEQUENCE [LARGE SCALE GENOMIC DNA]</scope>
    <source>
        <strain evidence="10 11">DSM 527</strain>
    </source>
</reference>
<evidence type="ECO:0000256" key="8">
    <source>
        <dbReference type="SAM" id="Phobius"/>
    </source>
</evidence>
<dbReference type="Gene3D" id="1.20.1250.20">
    <property type="entry name" value="MFS general substrate transporter like domains"/>
    <property type="match status" value="1"/>
</dbReference>
<dbReference type="GO" id="GO:0022857">
    <property type="term" value="F:transmembrane transporter activity"/>
    <property type="evidence" value="ECO:0007669"/>
    <property type="project" value="InterPro"/>
</dbReference>
<dbReference type="AlphaFoldDB" id="A0A1G7RKX5"/>
<evidence type="ECO:0000313" key="10">
    <source>
        <dbReference type="EMBL" id="SDG10710.1"/>
    </source>
</evidence>
<keyword evidence="7 8" id="KW-0472">Membrane</keyword>
<evidence type="ECO:0000256" key="7">
    <source>
        <dbReference type="ARBA" id="ARBA00023136"/>
    </source>
</evidence>
<protein>
    <submittedName>
        <fullName evidence="10">MFS transporter, DHA1 family, tetracycline resistance protein</fullName>
    </submittedName>
</protein>
<dbReference type="STRING" id="104663.SAMN04488121_103485"/>
<feature type="transmembrane region" description="Helical" evidence="8">
    <location>
        <begin position="113"/>
        <end position="136"/>
    </location>
</feature>
<evidence type="ECO:0000256" key="1">
    <source>
        <dbReference type="ARBA" id="ARBA00003279"/>
    </source>
</evidence>
<dbReference type="PANTHER" id="PTHR23504:SF15">
    <property type="entry name" value="MAJOR FACILITATOR SUPERFAMILY (MFS) PROFILE DOMAIN-CONTAINING PROTEIN"/>
    <property type="match status" value="1"/>
</dbReference>
<proteinExistence type="inferred from homology"/>
<evidence type="ECO:0000256" key="2">
    <source>
        <dbReference type="ARBA" id="ARBA00004141"/>
    </source>
</evidence>
<keyword evidence="4" id="KW-0813">Transport</keyword>
<dbReference type="PROSITE" id="PS00216">
    <property type="entry name" value="SUGAR_TRANSPORT_1"/>
    <property type="match status" value="1"/>
</dbReference>
<feature type="transmembrane region" description="Helical" evidence="8">
    <location>
        <begin position="201"/>
        <end position="219"/>
    </location>
</feature>
<dbReference type="Pfam" id="PF07690">
    <property type="entry name" value="MFS_1"/>
    <property type="match status" value="1"/>
</dbReference>
<keyword evidence="5 8" id="KW-0812">Transmembrane</keyword>
<keyword evidence="6 8" id="KW-1133">Transmembrane helix</keyword>
<dbReference type="EMBL" id="FNBN01000003">
    <property type="protein sequence ID" value="SDG10710.1"/>
    <property type="molecule type" value="Genomic_DNA"/>
</dbReference>
<dbReference type="PROSITE" id="PS50850">
    <property type="entry name" value="MFS"/>
    <property type="match status" value="1"/>
</dbReference>
<dbReference type="InterPro" id="IPR005829">
    <property type="entry name" value="Sugar_transporter_CS"/>
</dbReference>
<dbReference type="SUPFAM" id="SSF103473">
    <property type="entry name" value="MFS general substrate transporter"/>
    <property type="match status" value="1"/>
</dbReference>
<comment type="subcellular location">
    <subcellularLocation>
        <location evidence="2">Membrane</location>
        <topology evidence="2">Multi-pass membrane protein</topology>
    </subcellularLocation>
</comment>
<feature type="domain" description="Major facilitator superfamily (MFS) profile" evidence="9">
    <location>
        <begin position="42"/>
        <end position="437"/>
    </location>
</feature>
<feature type="transmembrane region" description="Helical" evidence="8">
    <location>
        <begin position="79"/>
        <end position="101"/>
    </location>
</feature>
<evidence type="ECO:0000256" key="6">
    <source>
        <dbReference type="ARBA" id="ARBA00022989"/>
    </source>
</evidence>
<name>A0A1G7RKX5_CHIFI</name>
<feature type="transmembrane region" description="Helical" evidence="8">
    <location>
        <begin position="171"/>
        <end position="189"/>
    </location>
</feature>
<dbReference type="GO" id="GO:0016020">
    <property type="term" value="C:membrane"/>
    <property type="evidence" value="ECO:0007669"/>
    <property type="project" value="UniProtKB-SubCell"/>
</dbReference>
<evidence type="ECO:0000256" key="5">
    <source>
        <dbReference type="ARBA" id="ARBA00022692"/>
    </source>
</evidence>
<dbReference type="InterPro" id="IPR001958">
    <property type="entry name" value="Tet-R_TetA/multi-R_MdtG-like"/>
</dbReference>
<dbReference type="InterPro" id="IPR020846">
    <property type="entry name" value="MFS_dom"/>
</dbReference>
<dbReference type="PRINTS" id="PR01035">
    <property type="entry name" value="TCRTETA"/>
</dbReference>
<accession>A0A1G7RKX5</accession>
<evidence type="ECO:0000256" key="4">
    <source>
        <dbReference type="ARBA" id="ARBA00022448"/>
    </source>
</evidence>
<feature type="transmembrane region" description="Helical" evidence="8">
    <location>
        <begin position="286"/>
        <end position="306"/>
    </location>
</feature>
<comment type="similarity">
    <text evidence="3">Belongs to the major facilitator superfamily. TCR/Tet family.</text>
</comment>
<feature type="transmembrane region" description="Helical" evidence="8">
    <location>
        <begin position="408"/>
        <end position="430"/>
    </location>
</feature>
<comment type="function">
    <text evidence="1">Resistance to tetracycline by an active tetracycline efflux. This is an energy-dependent process that decreases the accumulation of the antibiotic in whole cells. This protein functions as a metal-tetracycline/H(+) antiporter.</text>
</comment>
<evidence type="ECO:0000256" key="3">
    <source>
        <dbReference type="ARBA" id="ARBA00007520"/>
    </source>
</evidence>
<organism evidence="10 11">
    <name type="scientific">Chitinophaga filiformis</name>
    <name type="common">Myxococcus filiformis</name>
    <name type="synonym">Flexibacter filiformis</name>
    <dbReference type="NCBI Taxonomy" id="104663"/>
    <lineage>
        <taxon>Bacteria</taxon>
        <taxon>Pseudomonadati</taxon>
        <taxon>Bacteroidota</taxon>
        <taxon>Chitinophagia</taxon>
        <taxon>Chitinophagales</taxon>
        <taxon>Chitinophagaceae</taxon>
        <taxon>Chitinophaga</taxon>
    </lineage>
</organism>
<dbReference type="InterPro" id="IPR036259">
    <property type="entry name" value="MFS_trans_sf"/>
</dbReference>
<feature type="transmembrane region" description="Helical" evidence="8">
    <location>
        <begin position="251"/>
        <end position="274"/>
    </location>
</feature>
<gene>
    <name evidence="10" type="ORF">SAMN04488121_103485</name>
</gene>
<evidence type="ECO:0000313" key="11">
    <source>
        <dbReference type="Proteomes" id="UP000199045"/>
    </source>
</evidence>
<dbReference type="InterPro" id="IPR011701">
    <property type="entry name" value="MFS"/>
</dbReference>
<dbReference type="PANTHER" id="PTHR23504">
    <property type="entry name" value="MAJOR FACILITATOR SUPERFAMILY DOMAIN-CONTAINING PROTEIN 10"/>
    <property type="match status" value="1"/>
</dbReference>
<feature type="transmembrane region" description="Helical" evidence="8">
    <location>
        <begin position="142"/>
        <end position="159"/>
    </location>
</feature>
<sequence length="439" mass="46901">MKYGGTASVGAVSPDLPQPTFHTNDTASDMQKIVSPAQSRSALIFIFITLLIDVTGLGIIIPVLPKLIEQLIHGNMGEAAAIGGWLTFAYALVQFVCAPVLGNLSDRYGRRPVLLLSLLGFGLDYFFMAFAPTIIWLFAGRIISGVMGASFTTAAAYIADVSTPEKRTQNFGIIGAAFGLGFILGPLMGGGLGQFGPRAPFIAAGILSLLNVAYGYLVLPESLPAGNRRAFEWKRANPVGSLVQMKQYPAVYGLIATLVLIYIANNGVQTTWAFYGMQKFSWDEAWVGYSLGFSGLLVAIVQLGLIRLIIPRIGTKKSLYIGLAFYSLGLLLFAFATSGWMMFVILVPYSLGNIASPALQSIITGQISSSEQGALQGGLTSLMSVTTIVAPPLMGSLFAWFTGNDAPFLFPGAPFFVSGVLVFVSIFLAIKSMRKPNVR</sequence>